<evidence type="ECO:0000256" key="3">
    <source>
        <dbReference type="ARBA" id="ARBA00022530"/>
    </source>
</evidence>
<dbReference type="SMART" id="SM00181">
    <property type="entry name" value="EGF"/>
    <property type="match status" value="5"/>
</dbReference>
<sequence>MGRRECNDVNECRRNPCGKYGKCRNTIGSYKCYCSRGFKWNGRTCIDINECRRGRVCGRYARCYNTPGSYYCKCYNSGYKKIGRKCVDINECKNNPCPSDAKCYNYPGSYRCACKRGYQFVNGKCVDYNECKYRGRCEHICLNTPGSFYCRCRKGFELYKKRYCVDINECRCNNGGCPFPYRCVNKPGHHYCDCPFGFGVRGKMCHLLIPQKQLNFTLPNNQKTLPRINLPEQNSTLAPSEG</sequence>
<protein>
    <submittedName>
        <fullName evidence="11">Fibulin-1-like</fullName>
    </submittedName>
</protein>
<evidence type="ECO:0000256" key="5">
    <source>
        <dbReference type="ARBA" id="ARBA00022729"/>
    </source>
</evidence>
<name>A0A7E6FRP3_9MOLL</name>
<keyword evidence="5" id="KW-0732">Signal</keyword>
<keyword evidence="4 8" id="KW-0245">EGF-like domain</keyword>
<dbReference type="PROSITE" id="PS01187">
    <property type="entry name" value="EGF_CA"/>
    <property type="match status" value="2"/>
</dbReference>
<organism evidence="10 11">
    <name type="scientific">Octopus sinensis</name>
    <name type="common">East Asian common octopus</name>
    <dbReference type="NCBI Taxonomy" id="2607531"/>
    <lineage>
        <taxon>Eukaryota</taxon>
        <taxon>Metazoa</taxon>
        <taxon>Spiralia</taxon>
        <taxon>Lophotrochozoa</taxon>
        <taxon>Mollusca</taxon>
        <taxon>Cephalopoda</taxon>
        <taxon>Coleoidea</taxon>
        <taxon>Octopodiformes</taxon>
        <taxon>Octopoda</taxon>
        <taxon>Incirrata</taxon>
        <taxon>Octopodidae</taxon>
        <taxon>Octopus</taxon>
    </lineage>
</organism>
<dbReference type="PROSITE" id="PS00010">
    <property type="entry name" value="ASX_HYDROXYL"/>
    <property type="match status" value="4"/>
</dbReference>
<dbReference type="InterPro" id="IPR026823">
    <property type="entry name" value="cEGF"/>
</dbReference>
<evidence type="ECO:0000256" key="2">
    <source>
        <dbReference type="ARBA" id="ARBA00006127"/>
    </source>
</evidence>
<keyword evidence="10" id="KW-1185">Reference proteome</keyword>
<reference evidence="11" key="1">
    <citation type="submission" date="2025-08" db="UniProtKB">
        <authorList>
            <consortium name="RefSeq"/>
        </authorList>
    </citation>
    <scope>IDENTIFICATION</scope>
</reference>
<feature type="domain" description="EGF-like" evidence="9">
    <location>
        <begin position="88"/>
        <end position="124"/>
    </location>
</feature>
<evidence type="ECO:0000259" key="9">
    <source>
        <dbReference type="PROSITE" id="PS50026"/>
    </source>
</evidence>
<keyword evidence="3" id="KW-0964">Secreted</keyword>
<dbReference type="InterPro" id="IPR009030">
    <property type="entry name" value="Growth_fac_rcpt_cys_sf"/>
</dbReference>
<dbReference type="InterPro" id="IPR052235">
    <property type="entry name" value="Nephronectin_domain"/>
</dbReference>
<dbReference type="InterPro" id="IPR018097">
    <property type="entry name" value="EGF_Ca-bd_CS"/>
</dbReference>
<feature type="domain" description="EGF-like" evidence="9">
    <location>
        <begin position="8"/>
        <end position="46"/>
    </location>
</feature>
<evidence type="ECO:0000256" key="8">
    <source>
        <dbReference type="PROSITE-ProRule" id="PRU00076"/>
    </source>
</evidence>
<keyword evidence="3" id="KW-0272">Extracellular matrix</keyword>
<dbReference type="Gene3D" id="2.10.25.10">
    <property type="entry name" value="Laminin"/>
    <property type="match status" value="5"/>
</dbReference>
<feature type="domain" description="EGF-like" evidence="9">
    <location>
        <begin position="127"/>
        <end position="165"/>
    </location>
</feature>
<evidence type="ECO:0000256" key="4">
    <source>
        <dbReference type="ARBA" id="ARBA00022536"/>
    </source>
</evidence>
<evidence type="ECO:0000313" key="10">
    <source>
        <dbReference type="Proteomes" id="UP000515154"/>
    </source>
</evidence>
<gene>
    <name evidence="11" type="primary">LOC115224654</name>
</gene>
<dbReference type="FunFam" id="2.10.25.10:FF:000038">
    <property type="entry name" value="Fibrillin 2"/>
    <property type="match status" value="2"/>
</dbReference>
<dbReference type="FunFam" id="2.10.25.10:FF:000240">
    <property type="entry name" value="Vitamin K-dependent protein S"/>
    <property type="match status" value="1"/>
</dbReference>
<comment type="caution">
    <text evidence="8">Lacks conserved residue(s) required for the propagation of feature annotation.</text>
</comment>
<evidence type="ECO:0000313" key="11">
    <source>
        <dbReference type="RefSeq" id="XP_036369522.1"/>
    </source>
</evidence>
<comment type="subcellular location">
    <subcellularLocation>
        <location evidence="1">Secreted</location>
        <location evidence="1">Extracellular space</location>
        <location evidence="1">Extracellular matrix</location>
    </subcellularLocation>
</comment>
<dbReference type="Pfam" id="PF12662">
    <property type="entry name" value="cEGF"/>
    <property type="match status" value="1"/>
</dbReference>
<evidence type="ECO:0000256" key="7">
    <source>
        <dbReference type="ARBA" id="ARBA00023157"/>
    </source>
</evidence>
<evidence type="ECO:0000256" key="6">
    <source>
        <dbReference type="ARBA" id="ARBA00022737"/>
    </source>
</evidence>
<dbReference type="Pfam" id="PF07645">
    <property type="entry name" value="EGF_CA"/>
    <property type="match status" value="2"/>
</dbReference>
<dbReference type="PROSITE" id="PS50026">
    <property type="entry name" value="EGF_3"/>
    <property type="match status" value="4"/>
</dbReference>
<dbReference type="InterPro" id="IPR001881">
    <property type="entry name" value="EGF-like_Ca-bd_dom"/>
</dbReference>
<dbReference type="InterPro" id="IPR000742">
    <property type="entry name" value="EGF"/>
</dbReference>
<dbReference type="KEGG" id="osn:115224654"/>
<dbReference type="SUPFAM" id="SSF57184">
    <property type="entry name" value="Growth factor receptor domain"/>
    <property type="match status" value="2"/>
</dbReference>
<feature type="domain" description="EGF-like" evidence="9">
    <location>
        <begin position="47"/>
        <end position="87"/>
    </location>
</feature>
<dbReference type="PANTHER" id="PTHR24050:SF27">
    <property type="entry name" value="FIBRILLIN-1"/>
    <property type="match status" value="1"/>
</dbReference>
<accession>A0A7E6FRP3</accession>
<keyword evidence="6" id="KW-0677">Repeat</keyword>
<dbReference type="FunFam" id="2.10.25.10:FF:000031">
    <property type="entry name" value="neurogenic locus notch homolog protein 3"/>
    <property type="match status" value="1"/>
</dbReference>
<proteinExistence type="inferred from homology"/>
<dbReference type="PROSITE" id="PS01186">
    <property type="entry name" value="EGF_2"/>
    <property type="match status" value="2"/>
</dbReference>
<dbReference type="PANTHER" id="PTHR24050">
    <property type="entry name" value="PA14 DOMAIN-CONTAINING PROTEIN"/>
    <property type="match status" value="1"/>
</dbReference>
<comment type="similarity">
    <text evidence="2">Belongs to the fibulin family.</text>
</comment>
<dbReference type="RefSeq" id="XP_036369522.1">
    <property type="nucleotide sequence ID" value="XM_036513629.1"/>
</dbReference>
<dbReference type="InterPro" id="IPR000152">
    <property type="entry name" value="EGF-type_Asp/Asn_hydroxyl_site"/>
</dbReference>
<dbReference type="AlphaFoldDB" id="A0A7E6FRP3"/>
<keyword evidence="7 8" id="KW-1015">Disulfide bond</keyword>
<dbReference type="SMART" id="SM00179">
    <property type="entry name" value="EGF_CA"/>
    <property type="match status" value="5"/>
</dbReference>
<dbReference type="InterPro" id="IPR049883">
    <property type="entry name" value="NOTCH1_EGF-like"/>
</dbReference>
<dbReference type="GO" id="GO:0005509">
    <property type="term" value="F:calcium ion binding"/>
    <property type="evidence" value="ECO:0007669"/>
    <property type="project" value="InterPro"/>
</dbReference>
<evidence type="ECO:0000256" key="1">
    <source>
        <dbReference type="ARBA" id="ARBA00004498"/>
    </source>
</evidence>
<feature type="disulfide bond" evidence="8">
    <location>
        <begin position="131"/>
        <end position="141"/>
    </location>
</feature>
<dbReference type="CDD" id="cd00054">
    <property type="entry name" value="EGF_CA"/>
    <property type="match status" value="2"/>
</dbReference>
<dbReference type="Proteomes" id="UP000515154">
    <property type="component" value="Linkage group LG26"/>
</dbReference>